<name>A0A3Q7HIC6_SOLLC</name>
<dbReference type="Proteomes" id="UP000004994">
    <property type="component" value="Chromosome 8"/>
</dbReference>
<sequence>KKKLKPPNAIVLYKPKLDTVRFKREILSIFSL</sequence>
<keyword evidence="2" id="KW-1185">Reference proteome</keyword>
<accession>A0A3Q7HIC6</accession>
<dbReference type="InParanoid" id="A0A3Q7HIC6"/>
<proteinExistence type="predicted"/>
<protein>
    <submittedName>
        <fullName evidence="1">Uncharacterized protein</fullName>
    </submittedName>
</protein>
<evidence type="ECO:0000313" key="2">
    <source>
        <dbReference type="Proteomes" id="UP000004994"/>
    </source>
</evidence>
<dbReference type="Gramene" id="Solyc08g008230.3.1">
    <property type="protein sequence ID" value="Solyc08g008230.3.1.1"/>
    <property type="gene ID" value="Solyc08g008230.3"/>
</dbReference>
<organism evidence="1">
    <name type="scientific">Solanum lycopersicum</name>
    <name type="common">Tomato</name>
    <name type="synonym">Lycopersicon esculentum</name>
    <dbReference type="NCBI Taxonomy" id="4081"/>
    <lineage>
        <taxon>Eukaryota</taxon>
        <taxon>Viridiplantae</taxon>
        <taxon>Streptophyta</taxon>
        <taxon>Embryophyta</taxon>
        <taxon>Tracheophyta</taxon>
        <taxon>Spermatophyta</taxon>
        <taxon>Magnoliopsida</taxon>
        <taxon>eudicotyledons</taxon>
        <taxon>Gunneridae</taxon>
        <taxon>Pentapetalae</taxon>
        <taxon>asterids</taxon>
        <taxon>lamiids</taxon>
        <taxon>Solanales</taxon>
        <taxon>Solanaceae</taxon>
        <taxon>Solanoideae</taxon>
        <taxon>Solaneae</taxon>
        <taxon>Solanum</taxon>
        <taxon>Solanum subgen. Lycopersicon</taxon>
    </lineage>
</organism>
<dbReference type="AlphaFoldDB" id="A0A3Q7HIC6"/>
<evidence type="ECO:0000313" key="1">
    <source>
        <dbReference type="EnsemblPlants" id="Solyc08g008230.3.1.1"/>
    </source>
</evidence>
<dbReference type="EnsemblPlants" id="Solyc08g008230.3.1">
    <property type="protein sequence ID" value="Solyc08g008230.3.1.1"/>
    <property type="gene ID" value="Solyc08g008230.3"/>
</dbReference>
<reference evidence="1" key="2">
    <citation type="submission" date="2019-01" db="UniProtKB">
        <authorList>
            <consortium name="EnsemblPlants"/>
        </authorList>
    </citation>
    <scope>IDENTIFICATION</scope>
    <source>
        <strain evidence="1">cv. Heinz 1706</strain>
    </source>
</reference>
<reference evidence="1" key="1">
    <citation type="journal article" date="2012" name="Nature">
        <title>The tomato genome sequence provides insights into fleshy fruit evolution.</title>
        <authorList>
            <consortium name="Tomato Genome Consortium"/>
        </authorList>
    </citation>
    <scope>NUCLEOTIDE SEQUENCE [LARGE SCALE GENOMIC DNA]</scope>
    <source>
        <strain evidence="1">cv. Heinz 1706</strain>
    </source>
</reference>